<organism evidence="7 8">
    <name type="scientific">Lacipirellula parvula</name>
    <dbReference type="NCBI Taxonomy" id="2650471"/>
    <lineage>
        <taxon>Bacteria</taxon>
        <taxon>Pseudomonadati</taxon>
        <taxon>Planctomycetota</taxon>
        <taxon>Planctomycetia</taxon>
        <taxon>Pirellulales</taxon>
        <taxon>Lacipirellulaceae</taxon>
        <taxon>Lacipirellula</taxon>
    </lineage>
</organism>
<dbReference type="Gene3D" id="3.40.50.360">
    <property type="match status" value="1"/>
</dbReference>
<evidence type="ECO:0000259" key="6">
    <source>
        <dbReference type="PROSITE" id="PS50902"/>
    </source>
</evidence>
<keyword evidence="5" id="KW-0520">NAD</keyword>
<feature type="binding site" evidence="5">
    <location>
        <position position="138"/>
    </location>
    <ligand>
        <name>FMN</name>
        <dbReference type="ChEBI" id="CHEBI:58210"/>
    </ligand>
</feature>
<dbReference type="PROSITE" id="PS50902">
    <property type="entry name" value="FLAVODOXIN_LIKE"/>
    <property type="match status" value="1"/>
</dbReference>
<dbReference type="RefSeq" id="WP_172991780.1">
    <property type="nucleotide sequence ID" value="NZ_AP021861.1"/>
</dbReference>
<keyword evidence="5" id="KW-0521">NADP</keyword>
<dbReference type="KEGG" id="lpav:PLANPX_0240"/>
<feature type="binding site" evidence="5">
    <location>
        <position position="102"/>
    </location>
    <ligand>
        <name>substrate</name>
    </ligand>
</feature>
<reference evidence="8" key="1">
    <citation type="submission" date="2019-10" db="EMBL/GenBank/DDBJ databases">
        <title>Lacipirellula parvula gen. nov., sp. nov., representing a lineage of planctomycetes widespread in freshwater anoxic habitats, and description of the family Lacipirellulaceae.</title>
        <authorList>
            <person name="Dedysh S.N."/>
            <person name="Kulichevskaya I.S."/>
            <person name="Beletsky A.V."/>
            <person name="Rakitin A.L."/>
            <person name="Mardanov A.V."/>
            <person name="Ivanova A.A."/>
            <person name="Saltykova V.X."/>
            <person name="Rijpstra W.I.C."/>
            <person name="Sinninghe Damste J.S."/>
            <person name="Ravin N.V."/>
        </authorList>
    </citation>
    <scope>NUCLEOTIDE SEQUENCE [LARGE SCALE GENOMIC DNA]</scope>
    <source>
        <strain evidence="8">PX69</strain>
    </source>
</reference>
<evidence type="ECO:0000256" key="5">
    <source>
        <dbReference type="HAMAP-Rule" id="MF_01017"/>
    </source>
</evidence>
<dbReference type="NCBIfam" id="TIGR01755">
    <property type="entry name" value="flav_wrbA"/>
    <property type="match status" value="1"/>
</dbReference>
<keyword evidence="8" id="KW-1185">Reference proteome</keyword>
<comment type="catalytic activity">
    <reaction evidence="5">
        <text>a quinone + NADPH + H(+) = a quinol + NADP(+)</text>
        <dbReference type="Rhea" id="RHEA:46164"/>
        <dbReference type="ChEBI" id="CHEBI:15378"/>
        <dbReference type="ChEBI" id="CHEBI:24646"/>
        <dbReference type="ChEBI" id="CHEBI:57783"/>
        <dbReference type="ChEBI" id="CHEBI:58349"/>
        <dbReference type="ChEBI" id="CHEBI:132124"/>
        <dbReference type="EC" id="1.6.5.2"/>
    </reaction>
</comment>
<dbReference type="GO" id="GO:0050136">
    <property type="term" value="F:NADH dehydrogenase (quinone) (non-electrogenic) activity"/>
    <property type="evidence" value="ECO:0007669"/>
    <property type="project" value="RHEA"/>
</dbReference>
<dbReference type="GO" id="GO:0010181">
    <property type="term" value="F:FMN binding"/>
    <property type="evidence" value="ECO:0007669"/>
    <property type="project" value="InterPro"/>
</dbReference>
<name>A0A5K7X1U6_9BACT</name>
<dbReference type="Proteomes" id="UP000326837">
    <property type="component" value="Chromosome"/>
</dbReference>
<accession>A0A5K7X1U6</accession>
<dbReference type="PANTHER" id="PTHR30546">
    <property type="entry name" value="FLAVODOXIN-RELATED PROTEIN WRBA-RELATED"/>
    <property type="match status" value="1"/>
</dbReference>
<evidence type="ECO:0000256" key="1">
    <source>
        <dbReference type="ARBA" id="ARBA00006961"/>
    </source>
</evidence>
<comment type="similarity">
    <text evidence="1 5">Belongs to the WrbA family.</text>
</comment>
<sequence length="204" mass="21320">MKIQVIFYSMYGHIHQMAEAVAAGAKEVAGAEVSLYQVAELVPDAALERTGAKKVRDGFANVPVATAAQLAEADAIIFGTPTRFGNMAAQMRNFLDQTGGLWAKGGLIGKVGSVFTSTGTQHGGQETTITSFHSTLLHHGMIIVGVPYSCAELTNMNEITGGSPYGAGTLAGADGSRQPSENELAIARFQGRHVAEITAKLVGK</sequence>
<comment type="caution">
    <text evidence="5">Lacks conserved residue(s) required for the propagation of feature annotation.</text>
</comment>
<comment type="catalytic activity">
    <reaction evidence="5">
        <text>a quinone + NADH + H(+) = a quinol + NAD(+)</text>
        <dbReference type="Rhea" id="RHEA:46160"/>
        <dbReference type="ChEBI" id="CHEBI:15378"/>
        <dbReference type="ChEBI" id="CHEBI:24646"/>
        <dbReference type="ChEBI" id="CHEBI:57540"/>
        <dbReference type="ChEBI" id="CHEBI:57945"/>
        <dbReference type="ChEBI" id="CHEBI:132124"/>
        <dbReference type="EC" id="1.6.5.2"/>
    </reaction>
</comment>
<dbReference type="GO" id="GO:0008753">
    <property type="term" value="F:NADPH dehydrogenase (quinone) activity"/>
    <property type="evidence" value="ECO:0007669"/>
    <property type="project" value="RHEA"/>
</dbReference>
<feature type="domain" description="Flavodoxin-like" evidence="6">
    <location>
        <begin position="3"/>
        <end position="194"/>
    </location>
</feature>
<evidence type="ECO:0000256" key="4">
    <source>
        <dbReference type="ARBA" id="ARBA00023002"/>
    </source>
</evidence>
<keyword evidence="5" id="KW-0547">Nucleotide-binding</keyword>
<dbReference type="GO" id="GO:0016020">
    <property type="term" value="C:membrane"/>
    <property type="evidence" value="ECO:0007669"/>
    <property type="project" value="TreeGrafter"/>
</dbReference>
<evidence type="ECO:0000313" key="8">
    <source>
        <dbReference type="Proteomes" id="UP000326837"/>
    </source>
</evidence>
<dbReference type="InterPro" id="IPR029039">
    <property type="entry name" value="Flavoprotein-like_sf"/>
</dbReference>
<dbReference type="InterPro" id="IPR037513">
    <property type="entry name" value="NQO"/>
</dbReference>
<evidence type="ECO:0000313" key="7">
    <source>
        <dbReference type="EMBL" id="BBO30628.1"/>
    </source>
</evidence>
<gene>
    <name evidence="7" type="ORF">PLANPX_0240</name>
</gene>
<dbReference type="InterPro" id="IPR008254">
    <property type="entry name" value="Flavodoxin/NO_synth"/>
</dbReference>
<feature type="binding site" evidence="5">
    <location>
        <begin position="82"/>
        <end position="84"/>
    </location>
    <ligand>
        <name>FMN</name>
        <dbReference type="ChEBI" id="CHEBI:58210"/>
    </ligand>
</feature>
<dbReference type="FunFam" id="3.40.50.360:FF:000001">
    <property type="entry name" value="NAD(P)H dehydrogenase (Quinone) FQR1-like"/>
    <property type="match status" value="1"/>
</dbReference>
<dbReference type="EC" id="1.6.5.2" evidence="5"/>
<dbReference type="Pfam" id="PF03358">
    <property type="entry name" value="FMN_red"/>
    <property type="match status" value="1"/>
</dbReference>
<keyword evidence="3 5" id="KW-0288">FMN</keyword>
<feature type="binding site" evidence="5">
    <location>
        <begin position="9"/>
        <end position="14"/>
    </location>
    <ligand>
        <name>FMN</name>
        <dbReference type="ChEBI" id="CHEBI:58210"/>
    </ligand>
</feature>
<keyword evidence="4 5" id="KW-0560">Oxidoreductase</keyword>
<protein>
    <recommendedName>
        <fullName evidence="5">NAD(P)H dehydrogenase (quinone)</fullName>
        <ecNumber evidence="5">1.6.5.2</ecNumber>
    </recommendedName>
    <alternativeName>
        <fullName evidence="5">NAD(P)H:quinone oxidoreductase</fullName>
        <shortName evidence="5">NQO</shortName>
    </alternativeName>
</protein>
<dbReference type="InterPro" id="IPR005025">
    <property type="entry name" value="FMN_Rdtase-like_dom"/>
</dbReference>
<dbReference type="AlphaFoldDB" id="A0A5K7X1U6"/>
<proteinExistence type="inferred from homology"/>
<dbReference type="GO" id="GO:0050661">
    <property type="term" value="F:NADP binding"/>
    <property type="evidence" value="ECO:0007669"/>
    <property type="project" value="UniProtKB-UniRule"/>
</dbReference>
<dbReference type="NCBIfam" id="NF002999">
    <property type="entry name" value="PRK03767.1"/>
    <property type="match status" value="1"/>
</dbReference>
<dbReference type="EMBL" id="AP021861">
    <property type="protein sequence ID" value="BBO30628.1"/>
    <property type="molecule type" value="Genomic_DNA"/>
</dbReference>
<dbReference type="PANTHER" id="PTHR30546:SF23">
    <property type="entry name" value="FLAVOPROTEIN-LIKE PROTEIN YCP4-RELATED"/>
    <property type="match status" value="1"/>
</dbReference>
<dbReference type="InterPro" id="IPR010089">
    <property type="entry name" value="Flavoprotein_WrbA-like"/>
</dbReference>
<evidence type="ECO:0000256" key="3">
    <source>
        <dbReference type="ARBA" id="ARBA00022643"/>
    </source>
</evidence>
<dbReference type="SUPFAM" id="SSF52218">
    <property type="entry name" value="Flavoproteins"/>
    <property type="match status" value="1"/>
</dbReference>
<dbReference type="GO" id="GO:0050660">
    <property type="term" value="F:flavin adenine dinucleotide binding"/>
    <property type="evidence" value="ECO:0007669"/>
    <property type="project" value="UniProtKB-UniRule"/>
</dbReference>
<dbReference type="HAMAP" id="MF_01017">
    <property type="entry name" value="NQOR"/>
    <property type="match status" value="1"/>
</dbReference>
<feature type="binding site" evidence="5">
    <location>
        <position position="11"/>
    </location>
    <ligand>
        <name>NAD(+)</name>
        <dbReference type="ChEBI" id="CHEBI:57540"/>
    </ligand>
</feature>
<evidence type="ECO:0000256" key="2">
    <source>
        <dbReference type="ARBA" id="ARBA00022630"/>
    </source>
</evidence>
<comment type="cofactor">
    <cofactor evidence="5">
        <name>FMN</name>
        <dbReference type="ChEBI" id="CHEBI:58210"/>
    </cofactor>
    <text evidence="5">Binds 1 FMN per monomer.</text>
</comment>
<keyword evidence="2 5" id="KW-0285">Flavoprotein</keyword>
<dbReference type="GO" id="GO:0051287">
    <property type="term" value="F:NAD binding"/>
    <property type="evidence" value="ECO:0007669"/>
    <property type="project" value="UniProtKB-UniRule"/>
</dbReference>